<evidence type="ECO:0000259" key="9">
    <source>
        <dbReference type="PROSITE" id="PS50089"/>
    </source>
</evidence>
<feature type="zinc finger region" description="RING-Gid-type" evidence="7">
    <location>
        <begin position="359"/>
        <end position="402"/>
    </location>
</feature>
<dbReference type="Gene3D" id="3.30.40.10">
    <property type="entry name" value="Zinc/RING finger domain, C3HC4 (zinc finger)"/>
    <property type="match status" value="1"/>
</dbReference>
<dbReference type="InterPro" id="IPR027370">
    <property type="entry name" value="Znf-RING_euk"/>
</dbReference>
<dbReference type="STRING" id="559515.M4B686"/>
<comment type="subcellular location">
    <subcellularLocation>
        <location evidence="1">Cytoplasm</location>
    </subcellularLocation>
</comment>
<evidence type="ECO:0000256" key="8">
    <source>
        <dbReference type="SAM" id="MobiDB-lite"/>
    </source>
</evidence>
<reference evidence="12" key="2">
    <citation type="submission" date="2015-06" db="UniProtKB">
        <authorList>
            <consortium name="EnsemblProtists"/>
        </authorList>
    </citation>
    <scope>IDENTIFICATION</scope>
    <source>
        <strain evidence="12">Emoy2</strain>
    </source>
</reference>
<evidence type="ECO:0000259" key="10">
    <source>
        <dbReference type="PROSITE" id="PS50897"/>
    </source>
</evidence>
<evidence type="ECO:0000256" key="3">
    <source>
        <dbReference type="ARBA" id="ARBA00022723"/>
    </source>
</evidence>
<dbReference type="GO" id="GO:0008270">
    <property type="term" value="F:zinc ion binding"/>
    <property type="evidence" value="ECO:0007669"/>
    <property type="project" value="UniProtKB-KW"/>
</dbReference>
<dbReference type="EMBL" id="JH598543">
    <property type="status" value="NOT_ANNOTATED_CDS"/>
    <property type="molecule type" value="Genomic_DNA"/>
</dbReference>
<dbReference type="OMA" id="LIRECKM"/>
<dbReference type="InterPro" id="IPR006595">
    <property type="entry name" value="CTLH_C"/>
</dbReference>
<dbReference type="GO" id="GO:0034657">
    <property type="term" value="C:GID complex"/>
    <property type="evidence" value="ECO:0007669"/>
    <property type="project" value="TreeGrafter"/>
</dbReference>
<dbReference type="SMART" id="SM00184">
    <property type="entry name" value="RING"/>
    <property type="match status" value="1"/>
</dbReference>
<sequence>MQTVEDEGNRVLKKQRICVSQIDRHLDELLTHVERTKQQLEERQKELCRKKNRQSSNAIGKGTEEYQEVKNYGLRQVFDSVGSELPSNSEKSEVESKDVEAKKQDNEVEFIIKNFIKRAQHLKVEKNIGSELKAMHVLLSKYSKHIDKNLCTDIAKVCRTNEIDQKLVCRLVTEYLYQDGQIKAADALCKEAGLKLLPTYRDCFVELHQILKAIKRRDVQPALDWARDNRKELRLMDIDIEFQLVRLKYVDILESSLDMMDAVSFAKKELASFHQTHAEAYSLSAGIPALPSMRKLASVMDSKLADWGSMEELPVSGARWTGAIFALWEKNLLLTCYLVQTQVEIPIAKELRFHNVFSCPVSKEESTSENPPMLLKCGHVICRSCVNRFSFQKTRRFKCPTCPVEQTESETRELFF</sequence>
<name>M4B686_HYAAE</name>
<dbReference type="SUPFAM" id="SSF57850">
    <property type="entry name" value="RING/U-box"/>
    <property type="match status" value="1"/>
</dbReference>
<evidence type="ECO:0000313" key="12">
    <source>
        <dbReference type="EnsemblProtists" id="HpaP801787"/>
    </source>
</evidence>
<dbReference type="FunFam" id="3.30.40.10:FF:000143">
    <property type="entry name" value="Regulator of gluconeogenesis Rmd5"/>
    <property type="match status" value="1"/>
</dbReference>
<evidence type="ECO:0000259" key="11">
    <source>
        <dbReference type="PROSITE" id="PS51867"/>
    </source>
</evidence>
<dbReference type="CDD" id="cd16652">
    <property type="entry name" value="dRING_Rmd5p-like"/>
    <property type="match status" value="1"/>
</dbReference>
<evidence type="ECO:0000256" key="7">
    <source>
        <dbReference type="PROSITE-ProRule" id="PRU01215"/>
    </source>
</evidence>
<evidence type="ECO:0000256" key="2">
    <source>
        <dbReference type="ARBA" id="ARBA00022490"/>
    </source>
</evidence>
<dbReference type="InterPro" id="IPR006594">
    <property type="entry name" value="LisH"/>
</dbReference>
<dbReference type="GO" id="GO:0061630">
    <property type="term" value="F:ubiquitin protein ligase activity"/>
    <property type="evidence" value="ECO:0007669"/>
    <property type="project" value="InterPro"/>
</dbReference>
<dbReference type="InterPro" id="IPR013083">
    <property type="entry name" value="Znf_RING/FYVE/PHD"/>
</dbReference>
<dbReference type="SMART" id="SM00668">
    <property type="entry name" value="CTLH"/>
    <property type="match status" value="1"/>
</dbReference>
<feature type="domain" description="CTLH" evidence="10">
    <location>
        <begin position="204"/>
        <end position="260"/>
    </location>
</feature>
<dbReference type="GO" id="GO:0005737">
    <property type="term" value="C:cytoplasm"/>
    <property type="evidence" value="ECO:0007669"/>
    <property type="project" value="UniProtKB-SubCell"/>
</dbReference>
<dbReference type="PANTHER" id="PTHR12170:SF3">
    <property type="entry name" value="GH10162P"/>
    <property type="match status" value="1"/>
</dbReference>
<dbReference type="Pfam" id="PF13445">
    <property type="entry name" value="zf-RING_UBOX"/>
    <property type="match status" value="1"/>
</dbReference>
<evidence type="ECO:0000256" key="1">
    <source>
        <dbReference type="ARBA" id="ARBA00004496"/>
    </source>
</evidence>
<dbReference type="InParanoid" id="M4B686"/>
<dbReference type="PROSITE" id="PS50896">
    <property type="entry name" value="LISH"/>
    <property type="match status" value="1"/>
</dbReference>
<evidence type="ECO:0000256" key="4">
    <source>
        <dbReference type="ARBA" id="ARBA00022771"/>
    </source>
</evidence>
<evidence type="ECO:0000313" key="13">
    <source>
        <dbReference type="Proteomes" id="UP000011713"/>
    </source>
</evidence>
<evidence type="ECO:0008006" key="14">
    <source>
        <dbReference type="Google" id="ProtNLM"/>
    </source>
</evidence>
<protein>
    <recommendedName>
        <fullName evidence="14">RING-type domain-containing protein</fullName>
    </recommendedName>
</protein>
<feature type="domain" description="RING-type" evidence="9">
    <location>
        <begin position="359"/>
        <end position="402"/>
    </location>
</feature>
<accession>M4B686</accession>
<proteinExistence type="predicted"/>
<dbReference type="HOGENOM" id="CLU_020227_1_1_1"/>
<keyword evidence="4 6" id="KW-0863">Zinc-finger</keyword>
<feature type="region of interest" description="Disordered" evidence="8">
    <location>
        <begin position="43"/>
        <end position="62"/>
    </location>
</feature>
<dbReference type="Pfam" id="PF10607">
    <property type="entry name" value="CTLH"/>
    <property type="match status" value="1"/>
</dbReference>
<dbReference type="AlphaFoldDB" id="M4B686"/>
<keyword evidence="5" id="KW-0862">Zinc</keyword>
<dbReference type="GO" id="GO:0005634">
    <property type="term" value="C:nucleus"/>
    <property type="evidence" value="ECO:0007669"/>
    <property type="project" value="TreeGrafter"/>
</dbReference>
<dbReference type="SMART" id="SM00667">
    <property type="entry name" value="LisH"/>
    <property type="match status" value="1"/>
</dbReference>
<dbReference type="eggNOG" id="KOG2817">
    <property type="taxonomic scope" value="Eukaryota"/>
</dbReference>
<dbReference type="InterPro" id="IPR001841">
    <property type="entry name" value="Znf_RING"/>
</dbReference>
<dbReference type="InterPro" id="IPR044063">
    <property type="entry name" value="ZF_RING_GID"/>
</dbReference>
<dbReference type="InterPro" id="IPR017907">
    <property type="entry name" value="Znf_RING_CS"/>
</dbReference>
<dbReference type="PROSITE" id="PS50089">
    <property type="entry name" value="ZF_RING_2"/>
    <property type="match status" value="1"/>
</dbReference>
<dbReference type="InterPro" id="IPR024964">
    <property type="entry name" value="CTLH/CRA"/>
</dbReference>
<organism evidence="12 13">
    <name type="scientific">Hyaloperonospora arabidopsidis (strain Emoy2)</name>
    <name type="common">Downy mildew agent</name>
    <name type="synonym">Peronospora arabidopsidis</name>
    <dbReference type="NCBI Taxonomy" id="559515"/>
    <lineage>
        <taxon>Eukaryota</taxon>
        <taxon>Sar</taxon>
        <taxon>Stramenopiles</taxon>
        <taxon>Oomycota</taxon>
        <taxon>Peronosporomycetes</taxon>
        <taxon>Peronosporales</taxon>
        <taxon>Peronosporaceae</taxon>
        <taxon>Hyaloperonospora</taxon>
    </lineage>
</organism>
<dbReference type="PROSITE" id="PS00518">
    <property type="entry name" value="ZF_RING_1"/>
    <property type="match status" value="1"/>
</dbReference>
<reference evidence="13" key="1">
    <citation type="journal article" date="2010" name="Science">
        <title>Signatures of adaptation to obligate biotrophy in the Hyaloperonospora arabidopsidis genome.</title>
        <authorList>
            <person name="Baxter L."/>
            <person name="Tripathy S."/>
            <person name="Ishaque N."/>
            <person name="Boot N."/>
            <person name="Cabral A."/>
            <person name="Kemen E."/>
            <person name="Thines M."/>
            <person name="Ah-Fong A."/>
            <person name="Anderson R."/>
            <person name="Badejoko W."/>
            <person name="Bittner-Eddy P."/>
            <person name="Boore J.L."/>
            <person name="Chibucos M.C."/>
            <person name="Coates M."/>
            <person name="Dehal P."/>
            <person name="Delehaunty K."/>
            <person name="Dong S."/>
            <person name="Downton P."/>
            <person name="Dumas B."/>
            <person name="Fabro G."/>
            <person name="Fronick C."/>
            <person name="Fuerstenberg S.I."/>
            <person name="Fulton L."/>
            <person name="Gaulin E."/>
            <person name="Govers F."/>
            <person name="Hughes L."/>
            <person name="Humphray S."/>
            <person name="Jiang R.H."/>
            <person name="Judelson H."/>
            <person name="Kamoun S."/>
            <person name="Kyung K."/>
            <person name="Meijer H."/>
            <person name="Minx P."/>
            <person name="Morris P."/>
            <person name="Nelson J."/>
            <person name="Phuntumart V."/>
            <person name="Qutob D."/>
            <person name="Rehmany A."/>
            <person name="Rougon-Cardoso A."/>
            <person name="Ryden P."/>
            <person name="Torto-Alalibo T."/>
            <person name="Studholme D."/>
            <person name="Wang Y."/>
            <person name="Win J."/>
            <person name="Wood J."/>
            <person name="Clifton S.W."/>
            <person name="Rogers J."/>
            <person name="Van den Ackerveken G."/>
            <person name="Jones J.D."/>
            <person name="McDowell J.M."/>
            <person name="Beynon J."/>
            <person name="Tyler B.M."/>
        </authorList>
    </citation>
    <scope>NUCLEOTIDE SEQUENCE [LARGE SCALE GENOMIC DNA]</scope>
    <source>
        <strain evidence="13">Emoy2</strain>
    </source>
</reference>
<keyword evidence="3" id="KW-0479">Metal-binding</keyword>
<evidence type="ECO:0000256" key="5">
    <source>
        <dbReference type="ARBA" id="ARBA00022833"/>
    </source>
</evidence>
<dbReference type="PANTHER" id="PTHR12170">
    <property type="entry name" value="MACROPHAGE ERYTHROBLAST ATTACHER-RELATED"/>
    <property type="match status" value="1"/>
</dbReference>
<keyword evidence="13" id="KW-1185">Reference proteome</keyword>
<dbReference type="Proteomes" id="UP000011713">
    <property type="component" value="Unassembled WGS sequence"/>
</dbReference>
<dbReference type="InterPro" id="IPR037683">
    <property type="entry name" value="Rmd5_dRing"/>
</dbReference>
<feature type="domain" description="RING-Gid-type" evidence="11">
    <location>
        <begin position="359"/>
        <end position="402"/>
    </location>
</feature>
<dbReference type="PROSITE" id="PS50897">
    <property type="entry name" value="CTLH"/>
    <property type="match status" value="1"/>
</dbReference>
<dbReference type="VEuPathDB" id="FungiDB:HpaG801787"/>
<dbReference type="PROSITE" id="PS51867">
    <property type="entry name" value="ZF_RING_GID"/>
    <property type="match status" value="1"/>
</dbReference>
<dbReference type="GO" id="GO:0043161">
    <property type="term" value="P:proteasome-mediated ubiquitin-dependent protein catabolic process"/>
    <property type="evidence" value="ECO:0007669"/>
    <property type="project" value="InterPro"/>
</dbReference>
<evidence type="ECO:0000256" key="6">
    <source>
        <dbReference type="PROSITE-ProRule" id="PRU00175"/>
    </source>
</evidence>
<dbReference type="EnsemblProtists" id="HpaT801787">
    <property type="protein sequence ID" value="HpaP801787"/>
    <property type="gene ID" value="HpaG801787"/>
</dbReference>
<keyword evidence="2" id="KW-0963">Cytoplasm</keyword>
<dbReference type="InterPro" id="IPR045098">
    <property type="entry name" value="Fyv10_fam"/>
</dbReference>